<proteinExistence type="predicted"/>
<dbReference type="InParanoid" id="Q7RE22"/>
<comment type="caution">
    <text evidence="2">The sequence shown here is derived from an EMBL/GenBank/DDBJ whole genome shotgun (WGS) entry which is preliminary data.</text>
</comment>
<evidence type="ECO:0000313" key="3">
    <source>
        <dbReference type="Proteomes" id="UP000008553"/>
    </source>
</evidence>
<organism evidence="2 3">
    <name type="scientific">Plasmodium yoelii yoelii</name>
    <dbReference type="NCBI Taxonomy" id="73239"/>
    <lineage>
        <taxon>Eukaryota</taxon>
        <taxon>Sar</taxon>
        <taxon>Alveolata</taxon>
        <taxon>Apicomplexa</taxon>
        <taxon>Aconoidasida</taxon>
        <taxon>Haemosporida</taxon>
        <taxon>Plasmodiidae</taxon>
        <taxon>Plasmodium</taxon>
        <taxon>Plasmodium (Vinckeia)</taxon>
    </lineage>
</organism>
<keyword evidence="1" id="KW-0812">Transmembrane</keyword>
<reference evidence="2 3" key="1">
    <citation type="journal article" date="2002" name="Nature">
        <title>Genome sequence and comparative analysis of the model rodent malaria parasite Plasmodium yoelii yoelii.</title>
        <authorList>
            <person name="Carlton J.M."/>
            <person name="Angiuoli S.V."/>
            <person name="Suh B.B."/>
            <person name="Kooij T.W."/>
            <person name="Pertea M."/>
            <person name="Silva J.C."/>
            <person name="Ermolaeva M.D."/>
            <person name="Allen J.E."/>
            <person name="Selengut J.D."/>
            <person name="Koo H.L."/>
            <person name="Peterson J.D."/>
            <person name="Pop M."/>
            <person name="Kosack D.S."/>
            <person name="Shumway M.F."/>
            <person name="Bidwell S.L."/>
            <person name="Shallom S.J."/>
            <person name="van Aken S.E."/>
            <person name="Riedmuller S.B."/>
            <person name="Feldblyum T.V."/>
            <person name="Cho J.K."/>
            <person name="Quackenbush J."/>
            <person name="Sedegah M."/>
            <person name="Shoaibi A."/>
            <person name="Cummings L.M."/>
            <person name="Florens L."/>
            <person name="Yates J.R."/>
            <person name="Raine J.D."/>
            <person name="Sinden R.E."/>
            <person name="Harris M.A."/>
            <person name="Cunningham D.A."/>
            <person name="Preiser P.R."/>
            <person name="Bergman L.W."/>
            <person name="Vaidya A.B."/>
            <person name="van Lin L.H."/>
            <person name="Janse C.J."/>
            <person name="Waters A.P."/>
            <person name="Smith H.O."/>
            <person name="White O.R."/>
            <person name="Salzberg S.L."/>
            <person name="Venter J.C."/>
            <person name="Fraser C.M."/>
            <person name="Hoffman S.L."/>
            <person name="Gardner M.J."/>
            <person name="Carucci D.J."/>
        </authorList>
    </citation>
    <scope>NUCLEOTIDE SEQUENCE [LARGE SCALE GENOMIC DNA]</scope>
    <source>
        <strain evidence="2 3">17XNL</strain>
    </source>
</reference>
<dbReference type="EMBL" id="AABL01001653">
    <property type="protein sequence ID" value="EAA17246.1"/>
    <property type="molecule type" value="Genomic_DNA"/>
</dbReference>
<accession>Q7RE22</accession>
<evidence type="ECO:0000256" key="1">
    <source>
        <dbReference type="SAM" id="Phobius"/>
    </source>
</evidence>
<feature type="non-terminal residue" evidence="2">
    <location>
        <position position="44"/>
    </location>
</feature>
<dbReference type="AlphaFoldDB" id="Q7RE22"/>
<dbReference type="Proteomes" id="UP000008553">
    <property type="component" value="Unassembled WGS sequence"/>
</dbReference>
<keyword evidence="3" id="KW-1185">Reference proteome</keyword>
<gene>
    <name evidence="2" type="ORF">PY05247</name>
</gene>
<dbReference type="PaxDb" id="73239-Q7RE22"/>
<keyword evidence="1" id="KW-1133">Transmembrane helix</keyword>
<protein>
    <submittedName>
        <fullName evidence="2">Uncharacterized protein</fullName>
    </submittedName>
</protein>
<feature type="transmembrane region" description="Helical" evidence="1">
    <location>
        <begin position="6"/>
        <end position="34"/>
    </location>
</feature>
<evidence type="ECO:0000313" key="2">
    <source>
        <dbReference type="EMBL" id="EAA17246.1"/>
    </source>
</evidence>
<keyword evidence="1" id="KW-0472">Membrane</keyword>
<sequence>MTFFYYYYYYCCYCCYYYYISELTLFCFSILFIFKLIAFQGLSL</sequence>
<name>Q7RE22_PLAYO</name>